<protein>
    <submittedName>
        <fullName evidence="1">Uncharacterized protein</fullName>
    </submittedName>
</protein>
<reference evidence="1 2" key="1">
    <citation type="submission" date="2020-08" db="EMBL/GenBank/DDBJ databases">
        <authorList>
            <person name="Koutsovoulos G."/>
            <person name="Danchin GJ E."/>
        </authorList>
    </citation>
    <scope>NUCLEOTIDE SEQUENCE [LARGE SCALE GENOMIC DNA]</scope>
</reference>
<dbReference type="AlphaFoldDB" id="A0A6V7X2J1"/>
<comment type="caution">
    <text evidence="1">The sequence shown here is derived from an EMBL/GenBank/DDBJ whole genome shotgun (WGS) entry which is preliminary data.</text>
</comment>
<dbReference type="Proteomes" id="UP000580250">
    <property type="component" value="Unassembled WGS sequence"/>
</dbReference>
<evidence type="ECO:0000313" key="2">
    <source>
        <dbReference type="Proteomes" id="UP000580250"/>
    </source>
</evidence>
<evidence type="ECO:0000313" key="1">
    <source>
        <dbReference type="EMBL" id="CAD2193536.1"/>
    </source>
</evidence>
<accession>A0A6V7X2J1</accession>
<name>A0A6V7X2J1_MELEN</name>
<sequence length="54" mass="5928">MRKKLKVTNKYVCIGSCTLSSKYTVNLNNLVILNVICSVGGPITQSQLKTLQLT</sequence>
<organism evidence="1 2">
    <name type="scientific">Meloidogyne enterolobii</name>
    <name type="common">Root-knot nematode worm</name>
    <name type="synonym">Meloidogyne mayaguensis</name>
    <dbReference type="NCBI Taxonomy" id="390850"/>
    <lineage>
        <taxon>Eukaryota</taxon>
        <taxon>Metazoa</taxon>
        <taxon>Ecdysozoa</taxon>
        <taxon>Nematoda</taxon>
        <taxon>Chromadorea</taxon>
        <taxon>Rhabditida</taxon>
        <taxon>Tylenchina</taxon>
        <taxon>Tylenchomorpha</taxon>
        <taxon>Tylenchoidea</taxon>
        <taxon>Meloidogynidae</taxon>
        <taxon>Meloidogyninae</taxon>
        <taxon>Meloidogyne</taxon>
    </lineage>
</organism>
<gene>
    <name evidence="1" type="ORF">MENT_LOCUS46495</name>
</gene>
<proteinExistence type="predicted"/>
<dbReference type="EMBL" id="CAJEWN010001038">
    <property type="protein sequence ID" value="CAD2193536.1"/>
    <property type="molecule type" value="Genomic_DNA"/>
</dbReference>